<dbReference type="PANTHER" id="PTHR30055:SF209">
    <property type="entry name" value="POSSIBLE TRANSCRIPTIONAL REGULATORY PROTEIN (PROBABLY TETR-FAMILY)"/>
    <property type="match status" value="1"/>
</dbReference>
<name>A0A495IK24_9MICO</name>
<dbReference type="AlphaFoldDB" id="A0A495IK24"/>
<evidence type="ECO:0000313" key="4">
    <source>
        <dbReference type="EMBL" id="RKR76149.1"/>
    </source>
</evidence>
<feature type="domain" description="HTH tetR-type" evidence="3">
    <location>
        <begin position="19"/>
        <end position="77"/>
    </location>
</feature>
<dbReference type="RefSeq" id="WP_121371117.1">
    <property type="nucleotide sequence ID" value="NZ_RBKS01000001.1"/>
</dbReference>
<dbReference type="InterPro" id="IPR050109">
    <property type="entry name" value="HTH-type_TetR-like_transc_reg"/>
</dbReference>
<comment type="caution">
    <text evidence="4">The sequence shown here is derived from an EMBL/GenBank/DDBJ whole genome shotgun (WGS) entry which is preliminary data.</text>
</comment>
<dbReference type="GO" id="GO:0000976">
    <property type="term" value="F:transcription cis-regulatory region binding"/>
    <property type="evidence" value="ECO:0007669"/>
    <property type="project" value="TreeGrafter"/>
</dbReference>
<evidence type="ECO:0000256" key="2">
    <source>
        <dbReference type="PROSITE-ProRule" id="PRU00335"/>
    </source>
</evidence>
<evidence type="ECO:0000256" key="1">
    <source>
        <dbReference type="ARBA" id="ARBA00023125"/>
    </source>
</evidence>
<evidence type="ECO:0000259" key="3">
    <source>
        <dbReference type="PROSITE" id="PS50977"/>
    </source>
</evidence>
<dbReference type="OrthoDB" id="3869819at2"/>
<organism evidence="4 5">
    <name type="scientific">Frondihabitans australicus</name>
    <dbReference type="NCBI Taxonomy" id="386892"/>
    <lineage>
        <taxon>Bacteria</taxon>
        <taxon>Bacillati</taxon>
        <taxon>Actinomycetota</taxon>
        <taxon>Actinomycetes</taxon>
        <taxon>Micrococcales</taxon>
        <taxon>Microbacteriaceae</taxon>
        <taxon>Frondihabitans</taxon>
    </lineage>
</organism>
<dbReference type="Pfam" id="PF00440">
    <property type="entry name" value="TetR_N"/>
    <property type="match status" value="1"/>
</dbReference>
<reference evidence="4 5" key="1">
    <citation type="submission" date="2018-10" db="EMBL/GenBank/DDBJ databases">
        <title>Sequencing the genomes of 1000 actinobacteria strains.</title>
        <authorList>
            <person name="Klenk H.-P."/>
        </authorList>
    </citation>
    <scope>NUCLEOTIDE SEQUENCE [LARGE SCALE GENOMIC DNA]</scope>
    <source>
        <strain evidence="4 5">DSM 17894</strain>
    </source>
</reference>
<keyword evidence="5" id="KW-1185">Reference proteome</keyword>
<accession>A0A495IK24</accession>
<dbReference type="InterPro" id="IPR009057">
    <property type="entry name" value="Homeodomain-like_sf"/>
</dbReference>
<dbReference type="Gene3D" id="1.10.357.10">
    <property type="entry name" value="Tetracycline Repressor, domain 2"/>
    <property type="match status" value="1"/>
</dbReference>
<sequence>MTSQDHAPARVRAPRRDAAENRESLIRAAATLLDRDPGASLDAIAAEAGLSRRAVYGHFATRDDLLRELALHGAARINAAVVSDGAPDEPTDPATRLALVAVRLWNEVDHVRTMALVTVRGPHMLLVGDALAPLRQHVQGIVERGVEAGSFRTDIDPERLSRLVESAAISVLDEATRHGLTTGEGRRLVALSALSMAGFSYGEAAPYLEAALLLDTQKEDLP</sequence>
<proteinExistence type="predicted"/>
<feature type="DNA-binding region" description="H-T-H motif" evidence="2">
    <location>
        <begin position="40"/>
        <end position="59"/>
    </location>
</feature>
<keyword evidence="1 2" id="KW-0238">DNA-binding</keyword>
<evidence type="ECO:0000313" key="5">
    <source>
        <dbReference type="Proteomes" id="UP000280008"/>
    </source>
</evidence>
<dbReference type="InterPro" id="IPR036271">
    <property type="entry name" value="Tet_transcr_reg_TetR-rel_C_sf"/>
</dbReference>
<dbReference type="PROSITE" id="PS50977">
    <property type="entry name" value="HTH_TETR_2"/>
    <property type="match status" value="1"/>
</dbReference>
<dbReference type="SUPFAM" id="SSF48498">
    <property type="entry name" value="Tetracyclin repressor-like, C-terminal domain"/>
    <property type="match status" value="1"/>
</dbReference>
<gene>
    <name evidence="4" type="ORF">C8E83_3314</name>
</gene>
<dbReference type="EMBL" id="RBKS01000001">
    <property type="protein sequence ID" value="RKR76149.1"/>
    <property type="molecule type" value="Genomic_DNA"/>
</dbReference>
<dbReference type="InterPro" id="IPR001647">
    <property type="entry name" value="HTH_TetR"/>
</dbReference>
<dbReference type="GO" id="GO:0003700">
    <property type="term" value="F:DNA-binding transcription factor activity"/>
    <property type="evidence" value="ECO:0007669"/>
    <property type="project" value="TreeGrafter"/>
</dbReference>
<dbReference type="PANTHER" id="PTHR30055">
    <property type="entry name" value="HTH-TYPE TRANSCRIPTIONAL REGULATOR RUTR"/>
    <property type="match status" value="1"/>
</dbReference>
<protein>
    <submittedName>
        <fullName evidence="4">TetR family transcriptional regulator</fullName>
    </submittedName>
</protein>
<dbReference type="Proteomes" id="UP000280008">
    <property type="component" value="Unassembled WGS sequence"/>
</dbReference>
<dbReference type="SUPFAM" id="SSF46689">
    <property type="entry name" value="Homeodomain-like"/>
    <property type="match status" value="1"/>
</dbReference>